<evidence type="ECO:0000256" key="3">
    <source>
        <dbReference type="ARBA" id="ARBA00022884"/>
    </source>
</evidence>
<keyword evidence="5" id="KW-0648">Protein biosynthesis</keyword>
<dbReference type="Gene3D" id="2.40.50.140">
    <property type="entry name" value="Nucleic acid-binding proteins"/>
    <property type="match status" value="1"/>
</dbReference>
<dbReference type="GO" id="GO:0005634">
    <property type="term" value="C:nucleus"/>
    <property type="evidence" value="ECO:0007669"/>
    <property type="project" value="TreeGrafter"/>
</dbReference>
<evidence type="ECO:0000313" key="7">
    <source>
        <dbReference type="EMBL" id="CAD7638603.1"/>
    </source>
</evidence>
<accession>A0A7R9LBQ1</accession>
<comment type="similarity">
    <text evidence="1">Belongs to the EIF1AD family.</text>
</comment>
<dbReference type="AlphaFoldDB" id="A0A7R9LBQ1"/>
<dbReference type="PANTHER" id="PTHR21641:SF0">
    <property type="entry name" value="RNA-BINDING PROTEIN EIF1AD-RELATED"/>
    <property type="match status" value="1"/>
</dbReference>
<dbReference type="PROSITE" id="PS50832">
    <property type="entry name" value="S1_IF1_TYPE"/>
    <property type="match status" value="1"/>
</dbReference>
<evidence type="ECO:0000256" key="2">
    <source>
        <dbReference type="ARBA" id="ARBA00020989"/>
    </source>
</evidence>
<dbReference type="SUPFAM" id="SSF50249">
    <property type="entry name" value="Nucleic acid-binding proteins"/>
    <property type="match status" value="1"/>
</dbReference>
<dbReference type="InterPro" id="IPR012340">
    <property type="entry name" value="NA-bd_OB-fold"/>
</dbReference>
<evidence type="ECO:0000256" key="1">
    <source>
        <dbReference type="ARBA" id="ARBA00007340"/>
    </source>
</evidence>
<dbReference type="OrthoDB" id="1738325at2759"/>
<dbReference type="Pfam" id="PF01176">
    <property type="entry name" value="eIF-1a"/>
    <property type="match status" value="1"/>
</dbReference>
<name>A0A7R9LBQ1_9ACAR</name>
<organism evidence="7">
    <name type="scientific">Oppiella nova</name>
    <dbReference type="NCBI Taxonomy" id="334625"/>
    <lineage>
        <taxon>Eukaryota</taxon>
        <taxon>Metazoa</taxon>
        <taxon>Ecdysozoa</taxon>
        <taxon>Arthropoda</taxon>
        <taxon>Chelicerata</taxon>
        <taxon>Arachnida</taxon>
        <taxon>Acari</taxon>
        <taxon>Acariformes</taxon>
        <taxon>Sarcoptiformes</taxon>
        <taxon>Oribatida</taxon>
        <taxon>Brachypylina</taxon>
        <taxon>Oppioidea</taxon>
        <taxon>Oppiidae</taxon>
        <taxon>Oppiella</taxon>
    </lineage>
</organism>
<gene>
    <name evidence="7" type="ORF">ONB1V03_LOCUS1491</name>
</gene>
<evidence type="ECO:0000256" key="5">
    <source>
        <dbReference type="PROSITE-ProRule" id="PRU00181"/>
    </source>
</evidence>
<protein>
    <recommendedName>
        <fullName evidence="2">Probable RNA-binding protein EIF1AD</fullName>
    </recommendedName>
    <alternativeName>
        <fullName evidence="4">Eukaryotic translation initiation factor 1A domain-containing protein</fullName>
    </alternativeName>
</protein>
<keyword evidence="3" id="KW-0694">RNA-binding</keyword>
<sequence length="176" mass="19927">MSGNTLSKPLDSNLLPNTSPIPAKSVTGFSPIGSDTKLWCFCDVVDILHQLCAFNGLDGESIRLIHHKRNIMSKATKKKHVTQEVLNHFDLPQDNQQIVKVIASRGNNLHQVVTPDGDNYLVSMPPKFRKWIWIKRGDYLIVDPIEEGNKVKAEITNILLKEQIKYIKDEGKWSVI</sequence>
<dbReference type="InterPro" id="IPR006196">
    <property type="entry name" value="RNA-binding_domain_S1_IF1"/>
</dbReference>
<evidence type="ECO:0000256" key="4">
    <source>
        <dbReference type="ARBA" id="ARBA00031998"/>
    </source>
</evidence>
<dbReference type="GO" id="GO:0003743">
    <property type="term" value="F:translation initiation factor activity"/>
    <property type="evidence" value="ECO:0007669"/>
    <property type="project" value="UniProtKB-UniRule"/>
</dbReference>
<dbReference type="InterPro" id="IPR039294">
    <property type="entry name" value="EIF1AD"/>
</dbReference>
<dbReference type="SMART" id="SM00652">
    <property type="entry name" value="eIF1a"/>
    <property type="match status" value="1"/>
</dbReference>
<dbReference type="InterPro" id="IPR001253">
    <property type="entry name" value="TIF_eIF-1A"/>
</dbReference>
<dbReference type="GO" id="GO:0003723">
    <property type="term" value="F:RNA binding"/>
    <property type="evidence" value="ECO:0007669"/>
    <property type="project" value="UniProtKB-KW"/>
</dbReference>
<dbReference type="EMBL" id="CAJPVJ010000271">
    <property type="protein sequence ID" value="CAG2161890.1"/>
    <property type="molecule type" value="Genomic_DNA"/>
</dbReference>
<reference evidence="7" key="1">
    <citation type="submission" date="2020-11" db="EMBL/GenBank/DDBJ databases">
        <authorList>
            <person name="Tran Van P."/>
        </authorList>
    </citation>
    <scope>NUCLEOTIDE SEQUENCE</scope>
</reference>
<evidence type="ECO:0000259" key="6">
    <source>
        <dbReference type="PROSITE" id="PS50832"/>
    </source>
</evidence>
<feature type="domain" description="S1-like" evidence="6">
    <location>
        <begin position="76"/>
        <end position="163"/>
    </location>
</feature>
<proteinExistence type="inferred from homology"/>
<dbReference type="Proteomes" id="UP000728032">
    <property type="component" value="Unassembled WGS sequence"/>
</dbReference>
<dbReference type="PANTHER" id="PTHR21641">
    <property type="entry name" value="TRANSLATION INITIATION FACTOR-RELATED"/>
    <property type="match status" value="1"/>
</dbReference>
<dbReference type="EMBL" id="OC915096">
    <property type="protein sequence ID" value="CAD7638603.1"/>
    <property type="molecule type" value="Genomic_DNA"/>
</dbReference>
<keyword evidence="8" id="KW-1185">Reference proteome</keyword>
<evidence type="ECO:0000313" key="8">
    <source>
        <dbReference type="Proteomes" id="UP000728032"/>
    </source>
</evidence>
<keyword evidence="5" id="KW-0396">Initiation factor</keyword>